<proteinExistence type="predicted"/>
<dbReference type="GO" id="GO:0003950">
    <property type="term" value="F:NAD+ poly-ADP-ribosyltransferase activity"/>
    <property type="evidence" value="ECO:0007669"/>
    <property type="project" value="InterPro"/>
</dbReference>
<dbReference type="Pfam" id="PF00644">
    <property type="entry name" value="PARP"/>
    <property type="match status" value="1"/>
</dbReference>
<dbReference type="SUPFAM" id="SSF56399">
    <property type="entry name" value="ADP-ribosylation"/>
    <property type="match status" value="1"/>
</dbReference>
<dbReference type="InParanoid" id="A0A6P8INJ6"/>
<dbReference type="OrthoDB" id="6021986at2759"/>
<dbReference type="SUPFAM" id="SSF55729">
    <property type="entry name" value="Acyl-CoA N-acyltransferases (Nat)"/>
    <property type="match status" value="1"/>
</dbReference>
<reference evidence="6" key="1">
    <citation type="submission" date="2025-08" db="UniProtKB">
        <authorList>
            <consortium name="RefSeq"/>
        </authorList>
    </citation>
    <scope>IDENTIFICATION</scope>
    <source>
        <tissue evidence="6">Tentacle</tissue>
    </source>
</reference>
<dbReference type="CDD" id="cd04301">
    <property type="entry name" value="NAT_SF"/>
    <property type="match status" value="1"/>
</dbReference>
<feature type="compositionally biased region" description="Basic and acidic residues" evidence="2">
    <location>
        <begin position="188"/>
        <end position="202"/>
    </location>
</feature>
<gene>
    <name evidence="6" type="primary">LOC116302833</name>
</gene>
<dbReference type="Gene3D" id="3.90.228.10">
    <property type="match status" value="1"/>
</dbReference>
<dbReference type="RefSeq" id="XP_031568080.1">
    <property type="nucleotide sequence ID" value="XM_031712220.1"/>
</dbReference>
<evidence type="ECO:0000259" key="4">
    <source>
        <dbReference type="Pfam" id="PF00644"/>
    </source>
</evidence>
<accession>A0A6P8INJ6</accession>
<dbReference type="InterPro" id="IPR000182">
    <property type="entry name" value="GNAT_dom"/>
</dbReference>
<evidence type="ECO:0000256" key="1">
    <source>
        <dbReference type="SAM" id="Coils"/>
    </source>
</evidence>
<keyword evidence="5" id="KW-1185">Reference proteome</keyword>
<dbReference type="GeneID" id="116302833"/>
<evidence type="ECO:0000259" key="3">
    <source>
        <dbReference type="Pfam" id="PF00583"/>
    </source>
</evidence>
<dbReference type="InterPro" id="IPR016181">
    <property type="entry name" value="Acyl_CoA_acyltransferase"/>
</dbReference>
<feature type="domain" description="N-acetyltransferase" evidence="3">
    <location>
        <begin position="280"/>
        <end position="348"/>
    </location>
</feature>
<dbReference type="InterPro" id="IPR012317">
    <property type="entry name" value="Poly(ADP-ribose)pol_cat_dom"/>
</dbReference>
<dbReference type="Proteomes" id="UP000515163">
    <property type="component" value="Unplaced"/>
</dbReference>
<feature type="compositionally biased region" description="Acidic residues" evidence="2">
    <location>
        <begin position="208"/>
        <end position="221"/>
    </location>
</feature>
<evidence type="ECO:0000256" key="2">
    <source>
        <dbReference type="SAM" id="MobiDB-lite"/>
    </source>
</evidence>
<feature type="coiled-coil region" evidence="1">
    <location>
        <begin position="88"/>
        <end position="115"/>
    </location>
</feature>
<keyword evidence="1" id="KW-0175">Coiled coil</keyword>
<dbReference type="Gene3D" id="3.40.630.30">
    <property type="match status" value="1"/>
</dbReference>
<feature type="domain" description="PARP catalytic" evidence="4">
    <location>
        <begin position="544"/>
        <end position="700"/>
    </location>
</feature>
<dbReference type="KEGG" id="aten:116302833"/>
<dbReference type="GO" id="GO:0016747">
    <property type="term" value="F:acyltransferase activity, transferring groups other than amino-acyl groups"/>
    <property type="evidence" value="ECO:0007669"/>
    <property type="project" value="InterPro"/>
</dbReference>
<feature type="compositionally biased region" description="Acidic residues" evidence="2">
    <location>
        <begin position="230"/>
        <end position="246"/>
    </location>
</feature>
<feature type="coiled-coil region" evidence="1">
    <location>
        <begin position="421"/>
        <end position="448"/>
    </location>
</feature>
<name>A0A6P8INJ6_ACTTE</name>
<organism evidence="5 6">
    <name type="scientific">Actinia tenebrosa</name>
    <name type="common">Australian red waratah sea anemone</name>
    <dbReference type="NCBI Taxonomy" id="6105"/>
    <lineage>
        <taxon>Eukaryota</taxon>
        <taxon>Metazoa</taxon>
        <taxon>Cnidaria</taxon>
        <taxon>Anthozoa</taxon>
        <taxon>Hexacorallia</taxon>
        <taxon>Actiniaria</taxon>
        <taxon>Actiniidae</taxon>
        <taxon>Actinia</taxon>
    </lineage>
</organism>
<evidence type="ECO:0000313" key="6">
    <source>
        <dbReference type="RefSeq" id="XP_031568080.1"/>
    </source>
</evidence>
<dbReference type="AlphaFoldDB" id="A0A6P8INJ6"/>
<dbReference type="Pfam" id="PF00583">
    <property type="entry name" value="Acetyltransf_1"/>
    <property type="match status" value="1"/>
</dbReference>
<sequence>MAANSIFWKLPEKFSFFSRTLNRKVEVQAYVMEFRRLLPCDGLGFQEVTNKELLHGVVGLYDVCLPDITPDVLYGTVCGKWAKTLIFIRSLSDVLKEQREKVKSKNKNTIEEEKNAVQSEGVELHVTVPQDPIYLTEKHVHWEDETIPMSFVEMEEKLEQNKEKIKEQLDPLNVIDIAEQTVIKNEPKSLKTDSKGIDIHDKHKEKKEEEEEDEKQEEEPGMFDGVFSDSEGEQESSDEEEDEEDFSVGVNDFVAAAKERKNQKESGNVSKETIGIESLLVGAASYERIYGKPKEKVMQISLLAVRKRYQKCGVGKMILNTLKDPTFIGPYDSIAVYADHSAIDFFKKNDFTDDVVLNSRFTRFRRATRSDISGVHRSDHEILAMEEEISLWQNKSLEAYQAQLSCMVRMKHEIRTLKALVDTQEEVIKTLTKAKERLQKSHFKLEKKILDMQLEKEESAVIDLDEKESDDEDFYESLVSILNKQHINEEHSQLDMEAISRGDFGDVSKEDEELLSSLIHSQSEKTLMQQTRRSLLATGLYDDVNVTNIYKVECSHVALLETSLEGYQHRNPKSPPIVKQLFFCGGYSDNSKIDNIITRGFTKEDFTQGIYGKGLYFTRRPSHAAQFSPPGKLLLVNVSLGATESVYKQDKRRMLPPAGFDSILTPGRPTSPVSPRCSNQAEYVVFDPMQAVPVYLIEYSTSKT</sequence>
<feature type="region of interest" description="Disordered" evidence="2">
    <location>
        <begin position="188"/>
        <end position="247"/>
    </location>
</feature>
<protein>
    <submittedName>
        <fullName evidence="6">Uncharacterized protein LOC116302833</fullName>
    </submittedName>
</protein>
<evidence type="ECO:0000313" key="5">
    <source>
        <dbReference type="Proteomes" id="UP000515163"/>
    </source>
</evidence>